<evidence type="ECO:0000313" key="1">
    <source>
        <dbReference type="EMBL" id="OTP11058.1"/>
    </source>
</evidence>
<evidence type="ECO:0000313" key="2">
    <source>
        <dbReference type="Proteomes" id="UP000194933"/>
    </source>
</evidence>
<accession>A0A242K078</accession>
<keyword evidence="2" id="KW-1185">Reference proteome</keyword>
<organism evidence="1 2">
    <name type="scientific">Candidatus Enterococcus wittei</name>
    <dbReference type="NCBI Taxonomy" id="1987383"/>
    <lineage>
        <taxon>Bacteria</taxon>
        <taxon>Bacillati</taxon>
        <taxon>Bacillota</taxon>
        <taxon>Bacilli</taxon>
        <taxon>Lactobacillales</taxon>
        <taxon>Enterococcaceae</taxon>
        <taxon>Enterococcus</taxon>
    </lineage>
</organism>
<proteinExistence type="predicted"/>
<dbReference type="EMBL" id="NGMO01000002">
    <property type="protein sequence ID" value="OTP11058.1"/>
    <property type="molecule type" value="Genomic_DNA"/>
</dbReference>
<protein>
    <submittedName>
        <fullName evidence="1">Uncharacterized protein</fullName>
    </submittedName>
</protein>
<comment type="caution">
    <text evidence="1">The sequence shown here is derived from an EMBL/GenBank/DDBJ whole genome shotgun (WGS) entry which is preliminary data.</text>
</comment>
<dbReference type="AlphaFoldDB" id="A0A242K078"/>
<reference evidence="1 2" key="1">
    <citation type="submission" date="2017-05" db="EMBL/GenBank/DDBJ databases">
        <title>The Genome Sequence of Enterococcus sp. 10A9_DIV0425.</title>
        <authorList>
            <consortium name="The Broad Institute Genomics Platform"/>
            <consortium name="The Broad Institute Genomic Center for Infectious Diseases"/>
            <person name="Earl A."/>
            <person name="Manson A."/>
            <person name="Schwartman J."/>
            <person name="Gilmore M."/>
            <person name="Abouelleil A."/>
            <person name="Cao P."/>
            <person name="Chapman S."/>
            <person name="Cusick C."/>
            <person name="Shea T."/>
            <person name="Young S."/>
            <person name="Neafsey D."/>
            <person name="Nusbaum C."/>
            <person name="Birren B."/>
        </authorList>
    </citation>
    <scope>NUCLEOTIDE SEQUENCE [LARGE SCALE GENOMIC DNA]</scope>
    <source>
        <strain evidence="1 2">10A9_DIV0425</strain>
    </source>
</reference>
<dbReference type="Proteomes" id="UP000194933">
    <property type="component" value="Unassembled WGS sequence"/>
</dbReference>
<dbReference type="STRING" id="1987383.A5844_001192"/>
<name>A0A242K078_9ENTE</name>
<gene>
    <name evidence="1" type="ORF">A5844_001192</name>
</gene>
<sequence length="86" mass="10274">MSKLTLAFRKLRLQYAQVKALRNDANDARYKEQRDVLLLLLKSPSLLVSTERRDYSKNRLYKYTNVLLGYSQNKEDYQMLLNEVTR</sequence>